<dbReference type="EMBL" id="BAFN01000001">
    <property type="protein sequence ID" value="GAN34047.1"/>
    <property type="molecule type" value="Genomic_DNA"/>
</dbReference>
<name>A0ABQ0JZ86_9BACT</name>
<organism evidence="1 2">
    <name type="scientific">Candidatus Brocadia sinica JPN1</name>
    <dbReference type="NCBI Taxonomy" id="1197129"/>
    <lineage>
        <taxon>Bacteria</taxon>
        <taxon>Pseudomonadati</taxon>
        <taxon>Planctomycetota</taxon>
        <taxon>Candidatus Brocadiia</taxon>
        <taxon>Candidatus Brocadiales</taxon>
        <taxon>Candidatus Brocadiaceae</taxon>
        <taxon>Candidatus Brocadia</taxon>
    </lineage>
</organism>
<comment type="caution">
    <text evidence="1">The sequence shown here is derived from an EMBL/GenBank/DDBJ whole genome shotgun (WGS) entry which is preliminary data.</text>
</comment>
<evidence type="ECO:0000313" key="1">
    <source>
        <dbReference type="EMBL" id="GAN34047.1"/>
    </source>
</evidence>
<dbReference type="Proteomes" id="UP000032309">
    <property type="component" value="Unassembled WGS sequence"/>
</dbReference>
<sequence>MGILFTFNKKPPNGAYKTSMVKEFIATITRVSPSLPLAKYPYIKTMAVQGAIPKSIAPDIYER</sequence>
<protein>
    <submittedName>
        <fullName evidence="1">Uncharacterized protein</fullName>
    </submittedName>
</protein>
<keyword evidence="2" id="KW-1185">Reference proteome</keyword>
<reference evidence="2" key="1">
    <citation type="journal article" date="2015" name="Genome Announc.">
        <title>Draft Genome Sequence of an Anaerobic Ammonium-Oxidizing Bacterium, "Candidatus Brocadia sinica".</title>
        <authorList>
            <person name="Oshiki M."/>
            <person name="Shinyako-Hata K."/>
            <person name="Satoh H."/>
            <person name="Okabe S."/>
        </authorList>
    </citation>
    <scope>NUCLEOTIDE SEQUENCE [LARGE SCALE GENOMIC DNA]</scope>
    <source>
        <strain evidence="2">JPN1</strain>
    </source>
</reference>
<accession>A0ABQ0JZ86</accession>
<evidence type="ECO:0000313" key="2">
    <source>
        <dbReference type="Proteomes" id="UP000032309"/>
    </source>
</evidence>
<proteinExistence type="predicted"/>
<gene>
    <name evidence="1" type="ORF">BROSI_A2582</name>
</gene>